<dbReference type="InterPro" id="IPR028994">
    <property type="entry name" value="Integrin_alpha_N"/>
</dbReference>
<evidence type="ECO:0000256" key="1">
    <source>
        <dbReference type="ARBA" id="ARBA00022729"/>
    </source>
</evidence>
<dbReference type="PANTHER" id="PTHR46580">
    <property type="entry name" value="SENSOR KINASE-RELATED"/>
    <property type="match status" value="1"/>
</dbReference>
<gene>
    <name evidence="4" type="ORF">GCM10018793_41930</name>
</gene>
<feature type="region of interest" description="Disordered" evidence="2">
    <location>
        <begin position="39"/>
        <end position="59"/>
    </location>
</feature>
<comment type="caution">
    <text evidence="4">The sequence shown here is derived from an EMBL/GenBank/DDBJ whole genome shotgun (WGS) entry which is preliminary data.</text>
</comment>
<evidence type="ECO:0000313" key="4">
    <source>
        <dbReference type="EMBL" id="GHH82341.1"/>
    </source>
</evidence>
<keyword evidence="1 3" id="KW-0732">Signal</keyword>
<dbReference type="AlphaFoldDB" id="A0A919GD72"/>
<evidence type="ECO:0008006" key="6">
    <source>
        <dbReference type="Google" id="ProtNLM"/>
    </source>
</evidence>
<dbReference type="Gene3D" id="2.60.120.1390">
    <property type="match status" value="3"/>
</dbReference>
<feature type="chain" id="PRO_5037963547" description="DUF2961 domain-containing protein" evidence="3">
    <location>
        <begin position="35"/>
        <end position="1114"/>
    </location>
</feature>
<proteinExistence type="predicted"/>
<feature type="region of interest" description="Disordered" evidence="2">
    <location>
        <begin position="234"/>
        <end position="265"/>
    </location>
</feature>
<evidence type="ECO:0000256" key="3">
    <source>
        <dbReference type="SAM" id="SignalP"/>
    </source>
</evidence>
<reference evidence="4" key="1">
    <citation type="journal article" date="2014" name="Int. J. Syst. Evol. Microbiol.">
        <title>Complete genome sequence of Corynebacterium casei LMG S-19264T (=DSM 44701T), isolated from a smear-ripened cheese.</title>
        <authorList>
            <consortium name="US DOE Joint Genome Institute (JGI-PGF)"/>
            <person name="Walter F."/>
            <person name="Albersmeier A."/>
            <person name="Kalinowski J."/>
            <person name="Ruckert C."/>
        </authorList>
    </citation>
    <scope>NUCLEOTIDE SEQUENCE</scope>
    <source>
        <strain evidence="4">JCM 5069</strain>
    </source>
</reference>
<evidence type="ECO:0000256" key="2">
    <source>
        <dbReference type="SAM" id="MobiDB-lite"/>
    </source>
</evidence>
<dbReference type="Gene3D" id="2.60.40.10">
    <property type="entry name" value="Immunoglobulins"/>
    <property type="match status" value="1"/>
</dbReference>
<organism evidence="4 5">
    <name type="scientific">Streptomyces sulfonofaciens</name>
    <dbReference type="NCBI Taxonomy" id="68272"/>
    <lineage>
        <taxon>Bacteria</taxon>
        <taxon>Bacillati</taxon>
        <taxon>Actinomycetota</taxon>
        <taxon>Actinomycetes</taxon>
        <taxon>Kitasatosporales</taxon>
        <taxon>Streptomycetaceae</taxon>
        <taxon>Streptomyces</taxon>
    </lineage>
</organism>
<keyword evidence="5" id="KW-1185">Reference proteome</keyword>
<dbReference type="Gene3D" id="2.40.128.340">
    <property type="match status" value="2"/>
</dbReference>
<evidence type="ECO:0000313" key="5">
    <source>
        <dbReference type="Proteomes" id="UP000603708"/>
    </source>
</evidence>
<dbReference type="Pfam" id="PF11175">
    <property type="entry name" value="DUF2961"/>
    <property type="match status" value="1"/>
</dbReference>
<feature type="signal peptide" evidence="3">
    <location>
        <begin position="1"/>
        <end position="34"/>
    </location>
</feature>
<accession>A0A919GD72</accession>
<sequence length="1114" mass="116410">MRSRKTHHGPWQPLVVLLAGVLLTALSLTAPAQAAPAPAQAAPAPAHGPGAGPDKGPVGWDTYRRLDRLPYLSPGTLTRQYSSFDRTGGNGDGFDGTYSCLSTAPSGCVLAEDHGAGEISSIWFTRDNGDVTATGTLTVELDGATVLDAPLQDVVDGRLGAPFVYPLVADADQSSGGVYVKVPMTYRASMRVTVQHNPLFYHVTYRHFTDAVGVPRFDPSDPATDVLDMLRAAGTRDPKPVRPGSTTARRTLDLPAGGRSEAARLGGPGSISALRIRIPDGEDTDAVLAGLRLRLGFDGRQTADAPVGEFFGSGLGESPVRSLLFAMDATADGWYTTWWPMPYRSDARVSLVNGTGRALSGVDVEVTSAPDGRWAAALGAAGGAGHFTAESHRGDTVAGQDWLFSDRTGRGKFVGVSDTMQGRIPTGNTRGYLEGDERVHTDGQLSPQLHGTGTEDFYESGWYFNRGTYTNPLNGNPKHEKTADGCPYECDGAYRLMLADAVPYSSALRFGIEHGAQDDAAAVYGSTAFLYAKDPSEGAGVHRTTVLDTGDPASRAAASYRESGSATRTTLASVYEGDADDVSVGADVRATSSPLSFELALDRRNQGVLLRRTGDQAAAGQSAAVLVDGSEVGTWTQPLGNPAQRWLSDTFAIPASATAGRSRITVELRPAAGAPPWTAARYAADSLVTAYTDAAAPAAGAGAATLSGGTDHALHLAWWEPREDTAVREYRVYGSASADVPIGTATLLGTAHTLGFTDGPLPAGRSRHYRVVAVDTAGRTAQLGPVVSGRSGTPTRSDLDADGRDDAVAFTRGEAADVLAALSDGSSFTGDGALWHDHFAAGDGIPLTGDFDGDGREDAAAFTRGAAADVYVALSDGSAFTGDGTTWQDDFASGAALPAVGDFDGDGRDDIAAFTRGAAADVYVALSTGTSFGAPRKWHDHFAVGDEVPAVGDFDGDGRDDIAAFTRGDTADVYVSLSSGTLFRQDGWLWHDHFAVGDEVPAVGDFDGDGRDDIAAFTRGDTADVYVSLSDGTRFVQNAWKWHDGFAAGDQVPGVGDFDGDGRADIAAFSRGDTGDVRVALSDGGRFAPGAGTWHDRFAVGDQWPRPSEVQSVA</sequence>
<dbReference type="InterPro" id="IPR013783">
    <property type="entry name" value="Ig-like_fold"/>
</dbReference>
<feature type="compositionally biased region" description="Low complexity" evidence="2">
    <location>
        <begin position="39"/>
        <end position="48"/>
    </location>
</feature>
<dbReference type="InterPro" id="IPR021345">
    <property type="entry name" value="DUF2961"/>
</dbReference>
<dbReference type="InterPro" id="IPR013517">
    <property type="entry name" value="FG-GAP"/>
</dbReference>
<dbReference type="SUPFAM" id="SSF69318">
    <property type="entry name" value="Integrin alpha N-terminal domain"/>
    <property type="match status" value="1"/>
</dbReference>
<dbReference type="Pfam" id="PF13517">
    <property type="entry name" value="FG-GAP_3"/>
    <property type="match status" value="2"/>
</dbReference>
<dbReference type="GO" id="GO:0005975">
    <property type="term" value="P:carbohydrate metabolic process"/>
    <property type="evidence" value="ECO:0007669"/>
    <property type="project" value="UniProtKB-ARBA"/>
</dbReference>
<dbReference type="Proteomes" id="UP000603708">
    <property type="component" value="Unassembled WGS sequence"/>
</dbReference>
<reference evidence="4" key="2">
    <citation type="submission" date="2020-09" db="EMBL/GenBank/DDBJ databases">
        <authorList>
            <person name="Sun Q."/>
            <person name="Ohkuma M."/>
        </authorList>
    </citation>
    <scope>NUCLEOTIDE SEQUENCE</scope>
    <source>
        <strain evidence="4">JCM 5069</strain>
    </source>
</reference>
<dbReference type="EMBL" id="BNCD01000012">
    <property type="protein sequence ID" value="GHH82341.1"/>
    <property type="molecule type" value="Genomic_DNA"/>
</dbReference>
<dbReference type="RefSeq" id="WP_229924804.1">
    <property type="nucleotide sequence ID" value="NZ_BNCD01000012.1"/>
</dbReference>
<name>A0A919GD72_9ACTN</name>
<protein>
    <recommendedName>
        <fullName evidence="6">DUF2961 domain-containing protein</fullName>
    </recommendedName>
</protein>